<comment type="caution">
    <text evidence="2">The sequence shown here is derived from an EMBL/GenBank/DDBJ whole genome shotgun (WGS) entry which is preliminary data.</text>
</comment>
<evidence type="ECO:0000256" key="1">
    <source>
        <dbReference type="SAM" id="MobiDB-lite"/>
    </source>
</evidence>
<sequence length="98" mass="11092">MPPANRCQKFTSCCVICVETYSRSRSESSEPRRHLLLIVSLQHGDRPSSRTRSPHTQLSSRAPAMDNRQSYRAPAPDSRPPPSARCRSVLDHTRRCVC</sequence>
<feature type="region of interest" description="Disordered" evidence="1">
    <location>
        <begin position="40"/>
        <end position="86"/>
    </location>
</feature>
<accession>A0A7J7JW99</accession>
<dbReference type="AlphaFoldDB" id="A0A7J7JW99"/>
<keyword evidence="3" id="KW-1185">Reference proteome</keyword>
<reference evidence="2" key="1">
    <citation type="submission" date="2020-06" db="EMBL/GenBank/DDBJ databases">
        <title>Draft genome of Bugula neritina, a colonial animal packing powerful symbionts and potential medicines.</title>
        <authorList>
            <person name="Rayko M."/>
        </authorList>
    </citation>
    <scope>NUCLEOTIDE SEQUENCE [LARGE SCALE GENOMIC DNA]</scope>
    <source>
        <strain evidence="2">Kwan_BN1</strain>
    </source>
</reference>
<name>A0A7J7JW99_BUGNE</name>
<dbReference type="EMBL" id="VXIV02001729">
    <property type="protein sequence ID" value="KAF6030247.1"/>
    <property type="molecule type" value="Genomic_DNA"/>
</dbReference>
<dbReference type="Proteomes" id="UP000593567">
    <property type="component" value="Unassembled WGS sequence"/>
</dbReference>
<proteinExistence type="predicted"/>
<protein>
    <submittedName>
        <fullName evidence="2">Uncharacterized protein</fullName>
    </submittedName>
</protein>
<evidence type="ECO:0000313" key="2">
    <source>
        <dbReference type="EMBL" id="KAF6030247.1"/>
    </source>
</evidence>
<evidence type="ECO:0000313" key="3">
    <source>
        <dbReference type="Proteomes" id="UP000593567"/>
    </source>
</evidence>
<feature type="compositionally biased region" description="Polar residues" evidence="1">
    <location>
        <begin position="50"/>
        <end position="60"/>
    </location>
</feature>
<organism evidence="2 3">
    <name type="scientific">Bugula neritina</name>
    <name type="common">Brown bryozoan</name>
    <name type="synonym">Sertularia neritina</name>
    <dbReference type="NCBI Taxonomy" id="10212"/>
    <lineage>
        <taxon>Eukaryota</taxon>
        <taxon>Metazoa</taxon>
        <taxon>Spiralia</taxon>
        <taxon>Lophotrochozoa</taxon>
        <taxon>Bryozoa</taxon>
        <taxon>Gymnolaemata</taxon>
        <taxon>Cheilostomatida</taxon>
        <taxon>Flustrina</taxon>
        <taxon>Buguloidea</taxon>
        <taxon>Bugulidae</taxon>
        <taxon>Bugula</taxon>
    </lineage>
</organism>
<gene>
    <name evidence="2" type="ORF">EB796_011441</name>
</gene>